<dbReference type="GO" id="GO:0008800">
    <property type="term" value="F:beta-lactamase activity"/>
    <property type="evidence" value="ECO:0007669"/>
    <property type="project" value="InterPro"/>
</dbReference>
<keyword evidence="3" id="KW-1185">Reference proteome</keyword>
<proteinExistence type="predicted"/>
<dbReference type="InterPro" id="IPR045155">
    <property type="entry name" value="Beta-lactam_cat"/>
</dbReference>
<dbReference type="Gene3D" id="3.40.710.10">
    <property type="entry name" value="DD-peptidase/beta-lactamase superfamily"/>
    <property type="match status" value="1"/>
</dbReference>
<reference evidence="2 3" key="1">
    <citation type="journal article" date="2012" name="J. Bacteriol.">
        <title>Genome Sequence of the Filamentous Bacterium Fibrisoma limi BUZ 3T.</title>
        <authorList>
            <person name="Filippini M."/>
            <person name="Qi W."/>
            <person name="Jaenicke S."/>
            <person name="Goesmann A."/>
            <person name="Smits T.H."/>
            <person name="Bagheri H.C."/>
        </authorList>
    </citation>
    <scope>NUCLEOTIDE SEQUENCE [LARGE SCALE GENOMIC DNA]</scope>
    <source>
        <strain evidence="3">BUZ 3T</strain>
    </source>
</reference>
<dbReference type="STRING" id="1185876.BN8_05132"/>
<name>I2GPL4_9BACT</name>
<protein>
    <recommendedName>
        <fullName evidence="1">Beta-lactamase class A catalytic domain-containing protein</fullName>
    </recommendedName>
</protein>
<dbReference type="SUPFAM" id="SSF56601">
    <property type="entry name" value="beta-lactamase/transpeptidase-like"/>
    <property type="match status" value="1"/>
</dbReference>
<feature type="domain" description="Beta-lactamase class A catalytic" evidence="1">
    <location>
        <begin position="89"/>
        <end position="206"/>
    </location>
</feature>
<comment type="caution">
    <text evidence="2">The sequence shown here is derived from an EMBL/GenBank/DDBJ whole genome shotgun (WGS) entry which is preliminary data.</text>
</comment>
<dbReference type="Proteomes" id="UP000009309">
    <property type="component" value="Unassembled WGS sequence"/>
</dbReference>
<evidence type="ECO:0000313" key="3">
    <source>
        <dbReference type="Proteomes" id="UP000009309"/>
    </source>
</evidence>
<organism evidence="2 3">
    <name type="scientific">Fibrisoma limi BUZ 3</name>
    <dbReference type="NCBI Taxonomy" id="1185876"/>
    <lineage>
        <taxon>Bacteria</taxon>
        <taxon>Pseudomonadati</taxon>
        <taxon>Bacteroidota</taxon>
        <taxon>Cytophagia</taxon>
        <taxon>Cytophagales</taxon>
        <taxon>Spirosomataceae</taxon>
        <taxon>Fibrisoma</taxon>
    </lineage>
</organism>
<dbReference type="eggNOG" id="COG2367">
    <property type="taxonomic scope" value="Bacteria"/>
</dbReference>
<dbReference type="OrthoDB" id="1884322at2"/>
<dbReference type="EMBL" id="CAIT01000009">
    <property type="protein sequence ID" value="CCH55842.1"/>
    <property type="molecule type" value="Genomic_DNA"/>
</dbReference>
<dbReference type="InterPro" id="IPR012338">
    <property type="entry name" value="Beta-lactam/transpept-like"/>
</dbReference>
<dbReference type="GO" id="GO:0030655">
    <property type="term" value="P:beta-lactam antibiotic catabolic process"/>
    <property type="evidence" value="ECO:0007669"/>
    <property type="project" value="InterPro"/>
</dbReference>
<gene>
    <name evidence="2" type="ORF">BN8_05132</name>
</gene>
<evidence type="ECO:0000259" key="1">
    <source>
        <dbReference type="Pfam" id="PF13354"/>
    </source>
</evidence>
<sequence>MNLFVKRSESREKAQRALRKRCVLCLLFATSAFTTSAQKTDRFLDDLLRKNPELFGPVLRNPAKYDVQILYTQINRDQQNRPTFRSFRYRVDKDRYFYPASTVKLPAVLLALEKLNEIKIDKNATMLTQAAGNGQTMVQRDTTAPNGLPSVAHYAKKILLVSDNDAFNRLYEFIGQCDINERLHRKGYRDVRIVHRLSVPFTVEQNRHTNPVSFVDGERTLLEQPAKTCSQTFRPATSIKRGTGYMIRDSLVRQPFDFTDKNFFALEEQQEMLKAVLFPDDVPPKRRFNLTADDYQFLYQYLSQLPRETTYPRYDSTYYDSYCKFLLAGDQKTPLMNGVRIFNKVGDAYGYMIDNAYIVDFDKNVEFLLSAVIYVNEDGIFNDDKYEYDSVGMPFMGNLGRIIYDYEVKRKRPFRPDLNRFRANYDR</sequence>
<evidence type="ECO:0000313" key="2">
    <source>
        <dbReference type="EMBL" id="CCH55842.1"/>
    </source>
</evidence>
<dbReference type="Pfam" id="PF13354">
    <property type="entry name" value="Beta-lactamase2"/>
    <property type="match status" value="1"/>
</dbReference>
<dbReference type="RefSeq" id="WP_009284407.1">
    <property type="nucleotide sequence ID" value="NZ_CAIT01000009.1"/>
</dbReference>
<dbReference type="AlphaFoldDB" id="I2GPL4"/>
<accession>I2GPL4</accession>